<dbReference type="InterPro" id="IPR045428">
    <property type="entry name" value="EACC1"/>
</dbReference>
<name>A0ABT0G4N1_9ACTN</name>
<proteinExistence type="predicted"/>
<dbReference type="Proteomes" id="UP001317259">
    <property type="component" value="Unassembled WGS sequence"/>
</dbReference>
<gene>
    <name evidence="1" type="ORF">MF672_038065</name>
</gene>
<dbReference type="Pfam" id="PF19953">
    <property type="entry name" value="EACC1"/>
    <property type="match status" value="1"/>
</dbReference>
<evidence type="ECO:0000313" key="2">
    <source>
        <dbReference type="Proteomes" id="UP001317259"/>
    </source>
</evidence>
<comment type="caution">
    <text evidence="1">The sequence shown here is derived from an EMBL/GenBank/DDBJ whole genome shotgun (WGS) entry which is preliminary data.</text>
</comment>
<dbReference type="EMBL" id="JAKRKC020000002">
    <property type="protein sequence ID" value="MCK2219559.1"/>
    <property type="molecule type" value="Genomic_DNA"/>
</dbReference>
<protein>
    <submittedName>
        <fullName evidence="1">Uncharacterized protein</fullName>
    </submittedName>
</protein>
<accession>A0ABT0G4N1</accession>
<dbReference type="RefSeq" id="WP_242375429.1">
    <property type="nucleotide sequence ID" value="NZ_JAKRKC020000002.1"/>
</dbReference>
<organism evidence="1 2">
    <name type="scientific">Actinomadura luzonensis</name>
    <dbReference type="NCBI Taxonomy" id="2805427"/>
    <lineage>
        <taxon>Bacteria</taxon>
        <taxon>Bacillati</taxon>
        <taxon>Actinomycetota</taxon>
        <taxon>Actinomycetes</taxon>
        <taxon>Streptosporangiales</taxon>
        <taxon>Thermomonosporaceae</taxon>
        <taxon>Actinomadura</taxon>
    </lineage>
</organism>
<keyword evidence="2" id="KW-1185">Reference proteome</keyword>
<evidence type="ECO:0000313" key="1">
    <source>
        <dbReference type="EMBL" id="MCK2219559.1"/>
    </source>
</evidence>
<reference evidence="1 2" key="1">
    <citation type="submission" date="2022-04" db="EMBL/GenBank/DDBJ databases">
        <title>Genome draft of Actinomadura sp. ATCC 31491.</title>
        <authorList>
            <person name="Shi X."/>
            <person name="Du Y."/>
        </authorList>
    </citation>
    <scope>NUCLEOTIDE SEQUENCE [LARGE SCALE GENOMIC DNA]</scope>
    <source>
        <strain evidence="1 2">ATCC 31491</strain>
    </source>
</reference>
<sequence length="336" mass="35330">MAEGAAVQLALVGDVDEADRDSFRQWLHDEPGLSGAVVFSPLGTTPEELAPTSLVVSLVSDSVIKAFVRTLVAWLSTRRRGITIEVTSTGGQTVEIQAAQVHTEHDIRRILTGVLGELFLGRVGGPGTARGDVVADVVQGQADGFNVRPRPSIGADASGQQDVTADVASSMLPVTIYLSDESIHEQVEATVEDLLAAAGLRIENRDDPVIGSWFRRMRAVAEKFARSPAGREAALVAAHAAETRLVLAQDADVTAKLLQNLGPVIAALNSSDKDAVIRVGAILIVKMSGVLTVFQLTAKQQLLLNHSPQLATSPDRIIEALGPAPIGEGDGPPALC</sequence>